<dbReference type="EMBL" id="JAOYFB010000038">
    <property type="protein sequence ID" value="KAK4028505.1"/>
    <property type="molecule type" value="Genomic_DNA"/>
</dbReference>
<sequence>MGFCMENVSSFNPHCFKGSLMICFAYDISRANAWKPILDIRKENIASSPTFQWIVSGSGDNMV</sequence>
<accession>A0ABR0ATP6</accession>
<evidence type="ECO:0000313" key="2">
    <source>
        <dbReference type="Proteomes" id="UP001234178"/>
    </source>
</evidence>
<gene>
    <name evidence="1" type="ORF">OUZ56_017774</name>
</gene>
<protein>
    <submittedName>
        <fullName evidence="1">Uncharacterized protein</fullName>
    </submittedName>
</protein>
<proteinExistence type="predicted"/>
<reference evidence="1 2" key="1">
    <citation type="journal article" date="2023" name="Nucleic Acids Res.">
        <title>The hologenome of Daphnia magna reveals possible DNA methylation and microbiome-mediated evolution of the host genome.</title>
        <authorList>
            <person name="Chaturvedi A."/>
            <person name="Li X."/>
            <person name="Dhandapani V."/>
            <person name="Marshall H."/>
            <person name="Kissane S."/>
            <person name="Cuenca-Cambronero M."/>
            <person name="Asole G."/>
            <person name="Calvet F."/>
            <person name="Ruiz-Romero M."/>
            <person name="Marangio P."/>
            <person name="Guigo R."/>
            <person name="Rago D."/>
            <person name="Mirbahai L."/>
            <person name="Eastwood N."/>
            <person name="Colbourne J.K."/>
            <person name="Zhou J."/>
            <person name="Mallon E."/>
            <person name="Orsini L."/>
        </authorList>
    </citation>
    <scope>NUCLEOTIDE SEQUENCE [LARGE SCALE GENOMIC DNA]</scope>
    <source>
        <strain evidence="1">LRV0_1</strain>
    </source>
</reference>
<evidence type="ECO:0000313" key="1">
    <source>
        <dbReference type="EMBL" id="KAK4028505.1"/>
    </source>
</evidence>
<name>A0ABR0ATP6_9CRUS</name>
<dbReference type="Proteomes" id="UP001234178">
    <property type="component" value="Unassembled WGS sequence"/>
</dbReference>
<organism evidence="1 2">
    <name type="scientific">Daphnia magna</name>
    <dbReference type="NCBI Taxonomy" id="35525"/>
    <lineage>
        <taxon>Eukaryota</taxon>
        <taxon>Metazoa</taxon>
        <taxon>Ecdysozoa</taxon>
        <taxon>Arthropoda</taxon>
        <taxon>Crustacea</taxon>
        <taxon>Branchiopoda</taxon>
        <taxon>Diplostraca</taxon>
        <taxon>Cladocera</taxon>
        <taxon>Anomopoda</taxon>
        <taxon>Daphniidae</taxon>
        <taxon>Daphnia</taxon>
    </lineage>
</organism>
<comment type="caution">
    <text evidence="1">The sequence shown here is derived from an EMBL/GenBank/DDBJ whole genome shotgun (WGS) entry which is preliminary data.</text>
</comment>
<keyword evidence="2" id="KW-1185">Reference proteome</keyword>